<organism evidence="2 3">
    <name type="scientific">Cynara cardunculus var. scolymus</name>
    <name type="common">Globe artichoke</name>
    <name type="synonym">Cynara scolymus</name>
    <dbReference type="NCBI Taxonomy" id="59895"/>
    <lineage>
        <taxon>Eukaryota</taxon>
        <taxon>Viridiplantae</taxon>
        <taxon>Streptophyta</taxon>
        <taxon>Embryophyta</taxon>
        <taxon>Tracheophyta</taxon>
        <taxon>Spermatophyta</taxon>
        <taxon>Magnoliopsida</taxon>
        <taxon>eudicotyledons</taxon>
        <taxon>Gunneridae</taxon>
        <taxon>Pentapetalae</taxon>
        <taxon>asterids</taxon>
        <taxon>campanulids</taxon>
        <taxon>Asterales</taxon>
        <taxon>Asteraceae</taxon>
        <taxon>Carduoideae</taxon>
        <taxon>Cardueae</taxon>
        <taxon>Carduinae</taxon>
        <taxon>Cynara</taxon>
    </lineage>
</organism>
<accession>A0A103YFA6</accession>
<evidence type="ECO:0000313" key="2">
    <source>
        <dbReference type="EMBL" id="KVI08036.1"/>
    </source>
</evidence>
<feature type="chain" id="PRO_5007119668" description="Transmembrane protein" evidence="1">
    <location>
        <begin position="28"/>
        <end position="72"/>
    </location>
</feature>
<evidence type="ECO:0000313" key="3">
    <source>
        <dbReference type="Proteomes" id="UP000243975"/>
    </source>
</evidence>
<keyword evidence="3" id="KW-1185">Reference proteome</keyword>
<reference evidence="2 3" key="1">
    <citation type="journal article" date="2016" name="Sci. Rep.">
        <title>The genome sequence of the outbreeding globe artichoke constructed de novo incorporating a phase-aware low-pass sequencing strategy of F1 progeny.</title>
        <authorList>
            <person name="Scaglione D."/>
            <person name="Reyes-Chin-Wo S."/>
            <person name="Acquadro A."/>
            <person name="Froenicke L."/>
            <person name="Portis E."/>
            <person name="Beitel C."/>
            <person name="Tirone M."/>
            <person name="Mauro R."/>
            <person name="Lo Monaco A."/>
            <person name="Mauromicale G."/>
            <person name="Faccioli P."/>
            <person name="Cattivelli L."/>
            <person name="Rieseberg L."/>
            <person name="Michelmore R."/>
            <person name="Lanteri S."/>
        </authorList>
    </citation>
    <scope>NUCLEOTIDE SEQUENCE [LARGE SCALE GENOMIC DNA]</scope>
    <source>
        <strain evidence="2">2C</strain>
    </source>
</reference>
<keyword evidence="1" id="KW-0732">Signal</keyword>
<dbReference type="PANTHER" id="PTHR37245">
    <property type="entry name" value="PAMP-INDUCED SECRETED PEPTIDE 1"/>
    <property type="match status" value="1"/>
</dbReference>
<protein>
    <recommendedName>
        <fullName evidence="4">Transmembrane protein</fullName>
    </recommendedName>
</protein>
<evidence type="ECO:0000256" key="1">
    <source>
        <dbReference type="SAM" id="SignalP"/>
    </source>
</evidence>
<dbReference type="Gramene" id="KVI08036">
    <property type="protein sequence ID" value="KVI08036"/>
    <property type="gene ID" value="Ccrd_013599"/>
</dbReference>
<comment type="caution">
    <text evidence="2">The sequence shown here is derived from an EMBL/GenBank/DDBJ whole genome shotgun (WGS) entry which is preliminary data.</text>
</comment>
<feature type="signal peptide" evidence="1">
    <location>
        <begin position="1"/>
        <end position="27"/>
    </location>
</feature>
<dbReference type="GO" id="GO:0006952">
    <property type="term" value="P:defense response"/>
    <property type="evidence" value="ECO:0007669"/>
    <property type="project" value="InterPro"/>
</dbReference>
<dbReference type="InterPro" id="IPR040273">
    <property type="entry name" value="PIP1"/>
</dbReference>
<dbReference type="PANTHER" id="PTHR37245:SF4">
    <property type="entry name" value="PAMP-INDUCED SECRETED PEPTIDE 1"/>
    <property type="match status" value="1"/>
</dbReference>
<dbReference type="AlphaFoldDB" id="A0A103YFA6"/>
<sequence>MAFKKTFTLLVIVAILIAVMSPVVVQGRVLSEDFAGSNHLATYSTVYEKAKTGMSFWLQRLASGPSPRGPGH</sequence>
<dbReference type="Proteomes" id="UP000243975">
    <property type="component" value="Unassembled WGS sequence"/>
</dbReference>
<proteinExistence type="predicted"/>
<evidence type="ECO:0008006" key="4">
    <source>
        <dbReference type="Google" id="ProtNLM"/>
    </source>
</evidence>
<name>A0A103YFA6_CYNCS</name>
<dbReference type="EMBL" id="LEKV01001382">
    <property type="protein sequence ID" value="KVI08036.1"/>
    <property type="molecule type" value="Genomic_DNA"/>
</dbReference>
<dbReference type="OMA" id="KKTMAFW"/>
<gene>
    <name evidence="2" type="ORF">Ccrd_013599</name>
</gene>